<dbReference type="EMBL" id="CP046172">
    <property type="protein sequence ID" value="QIS13152.1"/>
    <property type="molecule type" value="Genomic_DNA"/>
</dbReference>
<sequence length="369" mass="40961">MAVIAASMTSPRLRALCPVQRAARPSVPGFSLVVVTGITILAQLLTGTVCITNLSVTACIGYSRVGELAMGNEAAATIAQESFAQRLLAGSVKKSYDPVVDMDWDAPLDPDKLFLPAEVVSLYGTELWEAMTPQQRRELSRQELANVLSIGIWFENLLNRLLLRELLAGDPTTRHSHYTLTEMGDECRHMMMFGKLIDRIEARPYWPRRGGRLAIGVLPLFLRGSMTWVGALVGEEIFDALQRRTLDDPQLQPLVSRAMRIHVTEEARHIGFARDALARRVPTMSRAELAYTKLCVAVAAPLFVYLMTNRHMYTRAGLDGRAARRIAVQNPFAKRALGVGAANLGQFLDKQGLIGPVGKWVWRRRGLWA</sequence>
<dbReference type="Gene3D" id="1.10.620.20">
    <property type="entry name" value="Ribonucleotide Reductase, subunit A"/>
    <property type="match status" value="1"/>
</dbReference>
<dbReference type="Proteomes" id="UP000503540">
    <property type="component" value="Chromosome"/>
</dbReference>
<dbReference type="GO" id="GO:0016491">
    <property type="term" value="F:oxidoreductase activity"/>
    <property type="evidence" value="ECO:0007669"/>
    <property type="project" value="InterPro"/>
</dbReference>
<dbReference type="KEGG" id="nah:F5544_26490"/>
<gene>
    <name evidence="1" type="ORF">F5544_26490</name>
</gene>
<keyword evidence="2" id="KW-1185">Reference proteome</keyword>
<organism evidence="1 2">
    <name type="scientific">Nocardia arthritidis</name>
    <dbReference type="NCBI Taxonomy" id="228602"/>
    <lineage>
        <taxon>Bacteria</taxon>
        <taxon>Bacillati</taxon>
        <taxon>Actinomycetota</taxon>
        <taxon>Actinomycetes</taxon>
        <taxon>Mycobacteriales</taxon>
        <taxon>Nocardiaceae</taxon>
        <taxon>Nocardia</taxon>
    </lineage>
</organism>
<dbReference type="InterPro" id="IPR025859">
    <property type="entry name" value="AurF/CmlI"/>
</dbReference>
<protein>
    <submittedName>
        <fullName evidence="1">Diiron oxygenase</fullName>
    </submittedName>
</protein>
<reference evidence="1 2" key="1">
    <citation type="journal article" date="2019" name="ACS Chem. Biol.">
        <title>Identification and Mobilization of a Cryptic Antibiotic Biosynthesis Gene Locus from a Human-Pathogenic Nocardia Isolate.</title>
        <authorList>
            <person name="Herisse M."/>
            <person name="Ishida K."/>
            <person name="Porter J.L."/>
            <person name="Howden B."/>
            <person name="Hertweck C."/>
            <person name="Stinear T.P."/>
            <person name="Pidot S.J."/>
        </authorList>
    </citation>
    <scope>NUCLEOTIDE SEQUENCE [LARGE SCALE GENOMIC DNA]</scope>
    <source>
        <strain evidence="1 2">AUSMDU00012717</strain>
    </source>
</reference>
<evidence type="ECO:0000313" key="1">
    <source>
        <dbReference type="EMBL" id="QIS13152.1"/>
    </source>
</evidence>
<evidence type="ECO:0000313" key="2">
    <source>
        <dbReference type="Proteomes" id="UP000503540"/>
    </source>
</evidence>
<proteinExistence type="predicted"/>
<name>A0A6G9YIX0_9NOCA</name>
<accession>A0A6G9YIX0</accession>
<dbReference type="AlphaFoldDB" id="A0A6G9YIX0"/>
<dbReference type="Pfam" id="PF11583">
    <property type="entry name" value="AurF"/>
    <property type="match status" value="1"/>
</dbReference>
<dbReference type="InterPro" id="IPR012348">
    <property type="entry name" value="RNR-like"/>
</dbReference>
<dbReference type="InterPro" id="IPR009078">
    <property type="entry name" value="Ferritin-like_SF"/>
</dbReference>
<dbReference type="SUPFAM" id="SSF47240">
    <property type="entry name" value="Ferritin-like"/>
    <property type="match status" value="1"/>
</dbReference>